<evidence type="ECO:0000256" key="1">
    <source>
        <dbReference type="SAM" id="MobiDB-lite"/>
    </source>
</evidence>
<dbReference type="OrthoDB" id="5126501at2"/>
<gene>
    <name evidence="2" type="ORF">BDK92_7174</name>
</gene>
<comment type="caution">
    <text evidence="2">The sequence shown here is derived from an EMBL/GenBank/DDBJ whole genome shotgun (WGS) entry which is preliminary data.</text>
</comment>
<evidence type="ECO:0000313" key="2">
    <source>
        <dbReference type="EMBL" id="RKR92696.1"/>
    </source>
</evidence>
<dbReference type="AlphaFoldDB" id="A0A495JUK2"/>
<reference evidence="2 3" key="1">
    <citation type="submission" date="2018-10" db="EMBL/GenBank/DDBJ databases">
        <title>Sequencing the genomes of 1000 actinobacteria strains.</title>
        <authorList>
            <person name="Klenk H.-P."/>
        </authorList>
    </citation>
    <scope>NUCLEOTIDE SEQUENCE [LARGE SCALE GENOMIC DNA]</scope>
    <source>
        <strain evidence="2 3">DSM 45175</strain>
    </source>
</reference>
<dbReference type="Proteomes" id="UP000277671">
    <property type="component" value="Unassembled WGS sequence"/>
</dbReference>
<dbReference type="RefSeq" id="WP_121160648.1">
    <property type="nucleotide sequence ID" value="NZ_RBKT01000001.1"/>
</dbReference>
<accession>A0A495JUK2</accession>
<name>A0A495JUK2_9ACTN</name>
<protein>
    <submittedName>
        <fullName evidence="2">Uncharacterized protein</fullName>
    </submittedName>
</protein>
<evidence type="ECO:0000313" key="3">
    <source>
        <dbReference type="Proteomes" id="UP000277671"/>
    </source>
</evidence>
<sequence length="345" mass="38336">MTTTTTERVTPTSSPVEIDTHLHRLYIREMQATQRLMAANISLHRANGETPVHLGRRQEWPTSDADALAACRAKVAAPDYKEVPWGSSPTKAIAALTAATADLAAIEAEAASLEAEWVRRGRWTRYFTVQQHDGHIHSSMNCSTCNRGMSATRFTWNPDLSGLTEAEAVAKLGPNLCTVCFPSAPVEWTRGADTDAVALADGWCLNRVPTDSNYNTHRPYGRCNDCDARNVPLTQQGLRKHKHERNLTEAARKARREDPKLIGTPEGDELRVDRETIKTVVAAKNRYVWHMEWVLTSRNPAFAADHAKHAATIAEALAAKLGKRVDEIRAELQPRVTKMLKAYGR</sequence>
<feature type="region of interest" description="Disordered" evidence="1">
    <location>
        <begin position="248"/>
        <end position="267"/>
    </location>
</feature>
<proteinExistence type="predicted"/>
<feature type="compositionally biased region" description="Basic and acidic residues" evidence="1">
    <location>
        <begin position="248"/>
        <end position="260"/>
    </location>
</feature>
<organism evidence="2 3">
    <name type="scientific">Micromonospora pisi</name>
    <dbReference type="NCBI Taxonomy" id="589240"/>
    <lineage>
        <taxon>Bacteria</taxon>
        <taxon>Bacillati</taxon>
        <taxon>Actinomycetota</taxon>
        <taxon>Actinomycetes</taxon>
        <taxon>Micromonosporales</taxon>
        <taxon>Micromonosporaceae</taxon>
        <taxon>Micromonospora</taxon>
    </lineage>
</organism>
<keyword evidence="3" id="KW-1185">Reference proteome</keyword>
<dbReference type="EMBL" id="RBKT01000001">
    <property type="protein sequence ID" value="RKR92696.1"/>
    <property type="molecule type" value="Genomic_DNA"/>
</dbReference>